<dbReference type="Pfam" id="PF00313">
    <property type="entry name" value="CSD"/>
    <property type="match status" value="1"/>
</dbReference>
<sequence>MAEEKVARSKGVVSKFNDQKGYGFIKPDEGGDDLFVHQTAIKSDGYRTLREGQAVEFTIILEGDKTKAIDVTIADGGSGDYSSRRGSSNNSRGGYGFSDRRNNGNGYGYRTLKVAAYVAWLVEVFIWLDKNSMTQIERVMLFIQKMVTDCITDAEMTSEFVIISHGQIYHCTILTHHLLYTDLDTVLYK</sequence>
<dbReference type="PANTHER" id="PTHR46565:SF27">
    <property type="entry name" value="COLD SHOCK DOMAIN-CONTAINING PROTEIN 3-LIKE"/>
    <property type="match status" value="1"/>
</dbReference>
<dbReference type="EMBL" id="JBFOLJ010000002">
    <property type="protein sequence ID" value="KAL2552680.1"/>
    <property type="molecule type" value="Genomic_DNA"/>
</dbReference>
<organism evidence="2 3">
    <name type="scientific">Forsythia ovata</name>
    <dbReference type="NCBI Taxonomy" id="205694"/>
    <lineage>
        <taxon>Eukaryota</taxon>
        <taxon>Viridiplantae</taxon>
        <taxon>Streptophyta</taxon>
        <taxon>Embryophyta</taxon>
        <taxon>Tracheophyta</taxon>
        <taxon>Spermatophyta</taxon>
        <taxon>Magnoliopsida</taxon>
        <taxon>eudicotyledons</taxon>
        <taxon>Gunneridae</taxon>
        <taxon>Pentapetalae</taxon>
        <taxon>asterids</taxon>
        <taxon>lamiids</taxon>
        <taxon>Lamiales</taxon>
        <taxon>Oleaceae</taxon>
        <taxon>Forsythieae</taxon>
        <taxon>Forsythia</taxon>
    </lineage>
</organism>
<dbReference type="InterPro" id="IPR012340">
    <property type="entry name" value="NA-bd_OB-fold"/>
</dbReference>
<dbReference type="Proteomes" id="UP001604277">
    <property type="component" value="Unassembled WGS sequence"/>
</dbReference>
<evidence type="ECO:0000313" key="3">
    <source>
        <dbReference type="Proteomes" id="UP001604277"/>
    </source>
</evidence>
<accession>A0ABD1WWP8</accession>
<dbReference type="CDD" id="cd04458">
    <property type="entry name" value="CSP_CDS"/>
    <property type="match status" value="1"/>
</dbReference>
<dbReference type="PRINTS" id="PR00050">
    <property type="entry name" value="COLDSHOCK"/>
</dbReference>
<dbReference type="PROSITE" id="PS00352">
    <property type="entry name" value="CSD_1"/>
    <property type="match status" value="1"/>
</dbReference>
<dbReference type="SUPFAM" id="SSF50249">
    <property type="entry name" value="Nucleic acid-binding proteins"/>
    <property type="match status" value="1"/>
</dbReference>
<dbReference type="AlphaFoldDB" id="A0ABD1WWP8"/>
<dbReference type="InterPro" id="IPR019844">
    <property type="entry name" value="CSD_CS"/>
</dbReference>
<proteinExistence type="predicted"/>
<reference evidence="3" key="1">
    <citation type="submission" date="2024-07" db="EMBL/GenBank/DDBJ databases">
        <title>Two chromosome-level genome assemblies of Korean endemic species Abeliophyllum distichum and Forsythia ovata (Oleaceae).</title>
        <authorList>
            <person name="Jang H."/>
        </authorList>
    </citation>
    <scope>NUCLEOTIDE SEQUENCE [LARGE SCALE GENOMIC DNA]</scope>
</reference>
<dbReference type="Gene3D" id="2.40.50.140">
    <property type="entry name" value="Nucleic acid-binding proteins"/>
    <property type="match status" value="1"/>
</dbReference>
<dbReference type="PROSITE" id="PS51857">
    <property type="entry name" value="CSD_2"/>
    <property type="match status" value="1"/>
</dbReference>
<evidence type="ECO:0000313" key="2">
    <source>
        <dbReference type="EMBL" id="KAL2552680.1"/>
    </source>
</evidence>
<dbReference type="SMART" id="SM00357">
    <property type="entry name" value="CSP"/>
    <property type="match status" value="1"/>
</dbReference>
<feature type="domain" description="CSD" evidence="1">
    <location>
        <begin position="8"/>
        <end position="73"/>
    </location>
</feature>
<dbReference type="InterPro" id="IPR002059">
    <property type="entry name" value="CSP_DNA-bd"/>
</dbReference>
<dbReference type="InterPro" id="IPR011129">
    <property type="entry name" value="CSD"/>
</dbReference>
<evidence type="ECO:0000259" key="1">
    <source>
        <dbReference type="PROSITE" id="PS51857"/>
    </source>
</evidence>
<protein>
    <submittedName>
        <fullName evidence="2">Cold shock domain-containing protein 3</fullName>
    </submittedName>
</protein>
<dbReference type="PANTHER" id="PTHR46565">
    <property type="entry name" value="COLD SHOCK DOMAIN PROTEIN 2"/>
    <property type="match status" value="1"/>
</dbReference>
<name>A0ABD1WWP8_9LAMI</name>
<keyword evidence="3" id="KW-1185">Reference proteome</keyword>
<comment type="caution">
    <text evidence="2">The sequence shown here is derived from an EMBL/GenBank/DDBJ whole genome shotgun (WGS) entry which is preliminary data.</text>
</comment>
<gene>
    <name evidence="2" type="ORF">Fot_06299</name>
</gene>